<evidence type="ECO:0000259" key="7">
    <source>
        <dbReference type="Pfam" id="PF00892"/>
    </source>
</evidence>
<keyword evidence="4 6" id="KW-1133">Transmembrane helix</keyword>
<feature type="transmembrane region" description="Helical" evidence="6">
    <location>
        <begin position="153"/>
        <end position="171"/>
    </location>
</feature>
<comment type="caution">
    <text evidence="8">The sequence shown here is derived from an EMBL/GenBank/DDBJ whole genome shotgun (WGS) entry which is preliminary data.</text>
</comment>
<accession>A0ABT0PDQ6</accession>
<feature type="transmembrane region" description="Helical" evidence="6">
    <location>
        <begin position="214"/>
        <end position="233"/>
    </location>
</feature>
<evidence type="ECO:0000313" key="8">
    <source>
        <dbReference type="EMBL" id="MCL6269504.1"/>
    </source>
</evidence>
<evidence type="ECO:0000313" key="9">
    <source>
        <dbReference type="Proteomes" id="UP001203338"/>
    </source>
</evidence>
<feature type="transmembrane region" description="Helical" evidence="6">
    <location>
        <begin position="245"/>
        <end position="263"/>
    </location>
</feature>
<keyword evidence="3 6" id="KW-0812">Transmembrane</keyword>
<dbReference type="RefSeq" id="WP_249698535.1">
    <property type="nucleotide sequence ID" value="NZ_JAMFLX010000006.1"/>
</dbReference>
<evidence type="ECO:0000256" key="5">
    <source>
        <dbReference type="ARBA" id="ARBA00023136"/>
    </source>
</evidence>
<feature type="transmembrane region" description="Helical" evidence="6">
    <location>
        <begin position="97"/>
        <end position="117"/>
    </location>
</feature>
<protein>
    <submittedName>
        <fullName evidence="8">DMT family transporter</fullName>
    </submittedName>
</protein>
<feature type="transmembrane region" description="Helical" evidence="6">
    <location>
        <begin position="70"/>
        <end position="85"/>
    </location>
</feature>
<evidence type="ECO:0000256" key="2">
    <source>
        <dbReference type="ARBA" id="ARBA00022475"/>
    </source>
</evidence>
<dbReference type="SUPFAM" id="SSF103481">
    <property type="entry name" value="Multidrug resistance efflux transporter EmrE"/>
    <property type="match status" value="2"/>
</dbReference>
<dbReference type="InterPro" id="IPR000620">
    <property type="entry name" value="EamA_dom"/>
</dbReference>
<gene>
    <name evidence="8" type="ORF">M3P05_06060</name>
</gene>
<organism evidence="8 9">
    <name type="scientific">Parendozoicomonas callyspongiae</name>
    <dbReference type="NCBI Taxonomy" id="2942213"/>
    <lineage>
        <taxon>Bacteria</taxon>
        <taxon>Pseudomonadati</taxon>
        <taxon>Pseudomonadota</taxon>
        <taxon>Gammaproteobacteria</taxon>
        <taxon>Oceanospirillales</taxon>
        <taxon>Endozoicomonadaceae</taxon>
        <taxon>Parendozoicomonas</taxon>
    </lineage>
</organism>
<evidence type="ECO:0000256" key="6">
    <source>
        <dbReference type="SAM" id="Phobius"/>
    </source>
</evidence>
<dbReference type="EMBL" id="JAMFLX010000006">
    <property type="protein sequence ID" value="MCL6269504.1"/>
    <property type="molecule type" value="Genomic_DNA"/>
</dbReference>
<feature type="transmembrane region" description="Helical" evidence="6">
    <location>
        <begin position="37"/>
        <end position="58"/>
    </location>
</feature>
<dbReference type="PANTHER" id="PTHR32322">
    <property type="entry name" value="INNER MEMBRANE TRANSPORTER"/>
    <property type="match status" value="1"/>
</dbReference>
<dbReference type="Pfam" id="PF00892">
    <property type="entry name" value="EamA"/>
    <property type="match status" value="2"/>
</dbReference>
<evidence type="ECO:0000256" key="3">
    <source>
        <dbReference type="ARBA" id="ARBA00022692"/>
    </source>
</evidence>
<dbReference type="InterPro" id="IPR037185">
    <property type="entry name" value="EmrE-like"/>
</dbReference>
<feature type="transmembrane region" description="Helical" evidence="6">
    <location>
        <begin position="124"/>
        <end position="141"/>
    </location>
</feature>
<keyword evidence="5 6" id="KW-0472">Membrane</keyword>
<evidence type="ECO:0000256" key="4">
    <source>
        <dbReference type="ARBA" id="ARBA00022989"/>
    </source>
</evidence>
<sequence length="302" mass="32718">MNNSRPWLPTAALLLAMVIWGSSFVVLKYALQSATPMVIVFGRLLTASILFLLMWPLIKPAAIHRQDWKALLLMALFEPCIYFLFEAKALQLTTASQAGMITAMLPVMVGVVAYFTLGERVSKQSWAGFLIAFLGVVWLSLQAEQDSSAPNPLLGNFYELMAMLCAAFYTIVIKKLSNRYKPLFLTAVQSFVGAVFFLPLAAWEGFPASLPLEAGASIVYLGAVVTLAAYGLFNFGISQVPVSTASAYVNLIPVFTVLLAVVWLGESLAAGQITAIALIAFGVFFEKLLPSKLKAGCNTARV</sequence>
<keyword evidence="9" id="KW-1185">Reference proteome</keyword>
<dbReference type="PANTHER" id="PTHR32322:SF18">
    <property type="entry name" value="S-ADENOSYLMETHIONINE_S-ADENOSYLHOMOCYSTEINE TRANSPORTER"/>
    <property type="match status" value="1"/>
</dbReference>
<name>A0ABT0PDQ6_9GAMM</name>
<dbReference type="Proteomes" id="UP001203338">
    <property type="component" value="Unassembled WGS sequence"/>
</dbReference>
<proteinExistence type="predicted"/>
<comment type="subcellular location">
    <subcellularLocation>
        <location evidence="1">Cell membrane</location>
        <topology evidence="1">Multi-pass membrane protein</topology>
    </subcellularLocation>
</comment>
<feature type="transmembrane region" description="Helical" evidence="6">
    <location>
        <begin position="269"/>
        <end position="285"/>
    </location>
</feature>
<feature type="domain" description="EamA" evidence="7">
    <location>
        <begin position="154"/>
        <end position="285"/>
    </location>
</feature>
<feature type="transmembrane region" description="Helical" evidence="6">
    <location>
        <begin position="183"/>
        <end position="202"/>
    </location>
</feature>
<keyword evidence="2" id="KW-1003">Cell membrane</keyword>
<evidence type="ECO:0000256" key="1">
    <source>
        <dbReference type="ARBA" id="ARBA00004651"/>
    </source>
</evidence>
<reference evidence="8 9" key="1">
    <citation type="submission" date="2022-05" db="EMBL/GenBank/DDBJ databases">
        <authorList>
            <person name="Park J.-S."/>
        </authorList>
    </citation>
    <scope>NUCLEOTIDE SEQUENCE [LARGE SCALE GENOMIC DNA]</scope>
    <source>
        <strain evidence="8 9">2012CJ34-2</strain>
    </source>
</reference>
<feature type="transmembrane region" description="Helical" evidence="6">
    <location>
        <begin position="12"/>
        <end position="31"/>
    </location>
</feature>
<feature type="domain" description="EamA" evidence="7">
    <location>
        <begin position="12"/>
        <end position="140"/>
    </location>
</feature>
<dbReference type="InterPro" id="IPR050638">
    <property type="entry name" value="AA-Vitamin_Transporters"/>
</dbReference>
<dbReference type="Gene3D" id="1.10.3730.20">
    <property type="match status" value="2"/>
</dbReference>